<evidence type="ECO:0000313" key="2">
    <source>
        <dbReference type="EMBL" id="AKB51928.1"/>
    </source>
</evidence>
<name>A0A0E3QNH0_METBA</name>
<reference evidence="2 3" key="1">
    <citation type="submission" date="2014-07" db="EMBL/GenBank/DDBJ databases">
        <title>Methanogenic archaea and the global carbon cycle.</title>
        <authorList>
            <person name="Henriksen J.R."/>
            <person name="Luke J."/>
            <person name="Reinhart S."/>
            <person name="Benedict M.N."/>
            <person name="Youngblut N.D."/>
            <person name="Metcalf M.E."/>
            <person name="Whitaker R.J."/>
            <person name="Metcalf W.W."/>
        </authorList>
    </citation>
    <scope>NUCLEOTIDE SEQUENCE [LARGE SCALE GENOMIC DNA]</scope>
    <source>
        <strain evidence="2 3">Wiesmoor</strain>
    </source>
</reference>
<evidence type="ECO:0000313" key="3">
    <source>
        <dbReference type="Proteomes" id="UP000033038"/>
    </source>
</evidence>
<dbReference type="Pfam" id="PF05598">
    <property type="entry name" value="DUF772"/>
    <property type="match status" value="1"/>
</dbReference>
<sequence>MYVNKTTSDGRPEADVIIMFKMLFLQQWHGLSDPELEKQCIDHLSFRNFLGFPDNIPDSTTVWSFRKRIIDNSKEEEIWGELRSQLDFWFKNQKRNDSGLYFYSFRSRTC</sequence>
<evidence type="ECO:0000259" key="1">
    <source>
        <dbReference type="Pfam" id="PF05598"/>
    </source>
</evidence>
<gene>
    <name evidence="2" type="ORF">MSBRW_2675</name>
</gene>
<accession>A0A0E3QNH0</accession>
<protein>
    <submittedName>
        <fullName evidence="2">Transposase</fullName>
    </submittedName>
</protein>
<dbReference type="PANTHER" id="PTHR35604:SF2">
    <property type="entry name" value="TRANSPOSASE INSH FOR INSERTION SEQUENCE ELEMENT IS5A-RELATED"/>
    <property type="match status" value="1"/>
</dbReference>
<organism evidence="2 3">
    <name type="scientific">Methanosarcina barkeri str. Wiesmoor</name>
    <dbReference type="NCBI Taxonomy" id="1434109"/>
    <lineage>
        <taxon>Archaea</taxon>
        <taxon>Methanobacteriati</taxon>
        <taxon>Methanobacteriota</taxon>
        <taxon>Stenosarchaea group</taxon>
        <taxon>Methanomicrobia</taxon>
        <taxon>Methanosarcinales</taxon>
        <taxon>Methanosarcinaceae</taxon>
        <taxon>Methanosarcina</taxon>
    </lineage>
</organism>
<dbReference type="Proteomes" id="UP000033038">
    <property type="component" value="Chromosome"/>
</dbReference>
<dbReference type="EMBL" id="CP009526">
    <property type="protein sequence ID" value="AKB51928.1"/>
    <property type="molecule type" value="Genomic_DNA"/>
</dbReference>
<dbReference type="InterPro" id="IPR008490">
    <property type="entry name" value="Transposase_InsH_N"/>
</dbReference>
<dbReference type="PATRIC" id="fig|1434109.4.peg.3487"/>
<feature type="domain" description="Transposase InsH N-terminal" evidence="1">
    <location>
        <begin position="6"/>
        <end position="68"/>
    </location>
</feature>
<dbReference type="HOGENOM" id="CLU_2165246_0_0_2"/>
<dbReference type="PANTHER" id="PTHR35604">
    <property type="entry name" value="TRANSPOSASE INSH FOR INSERTION SEQUENCE ELEMENT IS5A-RELATED"/>
    <property type="match status" value="1"/>
</dbReference>
<dbReference type="AlphaFoldDB" id="A0A0E3QNH0"/>
<proteinExistence type="predicted"/>
<dbReference type="KEGG" id="mbw:MSBRW_2675"/>